<protein>
    <submittedName>
        <fullName evidence="1">Uncharacterized protein</fullName>
    </submittedName>
</protein>
<evidence type="ECO:0000313" key="2">
    <source>
        <dbReference type="Proteomes" id="UP001153331"/>
    </source>
</evidence>
<reference evidence="1" key="1">
    <citation type="submission" date="2022-11" db="EMBL/GenBank/DDBJ databases">
        <title>Genome Sequence of Boeremia exigua.</title>
        <authorList>
            <person name="Buettner E."/>
        </authorList>
    </citation>
    <scope>NUCLEOTIDE SEQUENCE</scope>
    <source>
        <strain evidence="1">CU02</strain>
    </source>
</reference>
<proteinExistence type="predicted"/>
<name>A0ACC2IMV7_9PLEO</name>
<keyword evidence="2" id="KW-1185">Reference proteome</keyword>
<sequence>MSANPASDPATMPSTVPNISQARLHVIIAGLWFCLFLSALDTTIVTTALIKISSGFNALEQAAWLITTYLLTYNSFLMITAKLSDVWGLKTVLLACGTIFLIFSMACGAAQTMNQLIIFRAFQGIGGSGLYSLTFVSIMKLIVPEKIGFYSGVISSVFTMSNLLGPLLGGIIADRTTWRWIFFMNGPICAAAMALIFFSMPSLKVSKSNIERIRSFDGIGGILSICWPIPLIFALQEAGVSHSWSGGVIIGTLVTGITLFFTFGAYETWVTYRTKTEPIFPIRFLRDPSMALILLSMFLLGMPFYVIFVQLPQRFQTVNFTTAERAGILLLPCTLFSPVGAMAAGLATKKVATEYILILAAAIVCVGTGLLGGLPTYSHIWPGIYGYEIIIGLGLGIASPPYFMLISTTVAEKDISVGTGALNMMRTLGGCVAVAICTAVHREYTTDKLTAYLTAEQIAAVQTSSAALAQMPEALRNKVAGVFGGSYNLQFLIILAFAVLNLLVTVLLAVVRKRAGIFNIRPERKEENEFYAAAKKSADEEKAAPVSKGENINADTQAATTANDSDEIIASPAEAEKRKL</sequence>
<gene>
    <name evidence="1" type="ORF">OPT61_g2122</name>
</gene>
<dbReference type="Proteomes" id="UP001153331">
    <property type="component" value="Unassembled WGS sequence"/>
</dbReference>
<comment type="caution">
    <text evidence="1">The sequence shown here is derived from an EMBL/GenBank/DDBJ whole genome shotgun (WGS) entry which is preliminary data.</text>
</comment>
<evidence type="ECO:0000313" key="1">
    <source>
        <dbReference type="EMBL" id="KAJ8116457.1"/>
    </source>
</evidence>
<accession>A0ACC2IMV7</accession>
<dbReference type="EMBL" id="JAPHNI010000093">
    <property type="protein sequence ID" value="KAJ8116457.1"/>
    <property type="molecule type" value="Genomic_DNA"/>
</dbReference>
<organism evidence="1 2">
    <name type="scientific">Boeremia exigua</name>
    <dbReference type="NCBI Taxonomy" id="749465"/>
    <lineage>
        <taxon>Eukaryota</taxon>
        <taxon>Fungi</taxon>
        <taxon>Dikarya</taxon>
        <taxon>Ascomycota</taxon>
        <taxon>Pezizomycotina</taxon>
        <taxon>Dothideomycetes</taxon>
        <taxon>Pleosporomycetidae</taxon>
        <taxon>Pleosporales</taxon>
        <taxon>Pleosporineae</taxon>
        <taxon>Didymellaceae</taxon>
        <taxon>Boeremia</taxon>
    </lineage>
</organism>